<dbReference type="EMBL" id="JAXBLV010000222">
    <property type="protein sequence ID" value="MDY3562766.1"/>
    <property type="molecule type" value="Genomic_DNA"/>
</dbReference>
<sequence length="308" mass="32376">MKMKPHDVWALLKDSATKFIDDKAMRLSAALAYYTTLSLSPLLLAVVAIAGLAYGPEAARGEIVAQFRDTIGVEAASFVEQLIVKSSSKSDGIVAAIVAGGVLLFGASGVFSDMQSALNTIWKVPGHEVEGGILSIVKDRLLSFSLVCGAAFLLLTSLVVTAILAGINSRVSGWLPGMDALAQVVNFVFNFVLTAALFAMIFKWLPETTLSWHDVGIGAAVTALLFSVGRYLIGLYLGQAAVGSTYGAAGAFVVLLVWVYYSTMILLFGAELTFVYAQRFGSGVRTPDGALVEPRAASAPGLPSLASQ</sequence>
<accession>A0ABU5FA96</accession>
<protein>
    <submittedName>
        <fullName evidence="7">YihY/virulence factor BrkB family protein</fullName>
    </submittedName>
</protein>
<keyword evidence="4 6" id="KW-1133">Transmembrane helix</keyword>
<gene>
    <name evidence="7" type="ORF">R5W23_004244</name>
</gene>
<dbReference type="PIRSF" id="PIRSF035875">
    <property type="entry name" value="RNase_BN"/>
    <property type="match status" value="1"/>
</dbReference>
<evidence type="ECO:0000256" key="4">
    <source>
        <dbReference type="ARBA" id="ARBA00022989"/>
    </source>
</evidence>
<keyword evidence="2" id="KW-1003">Cell membrane</keyword>
<reference evidence="8" key="1">
    <citation type="journal article" date="2023" name="Mar. Drugs">
        <title>Gemmata algarum, a Novel Planctomycete Isolated from an Algal Mat, Displays Antimicrobial Activity.</title>
        <authorList>
            <person name="Kumar G."/>
            <person name="Kallscheuer N."/>
            <person name="Kashif M."/>
            <person name="Ahamad S."/>
            <person name="Jagadeeshwari U."/>
            <person name="Pannikurungottu S."/>
            <person name="Haufschild T."/>
            <person name="Kabuu M."/>
            <person name="Sasikala C."/>
            <person name="Jogler C."/>
            <person name="Ramana C."/>
        </authorList>
    </citation>
    <scope>NUCLEOTIDE SEQUENCE [LARGE SCALE GENOMIC DNA]</scope>
    <source>
        <strain evidence="8">JC673</strain>
    </source>
</reference>
<dbReference type="PANTHER" id="PTHR30213:SF1">
    <property type="entry name" value="INNER MEMBRANE PROTEIN YHJD"/>
    <property type="match status" value="1"/>
</dbReference>
<feature type="transmembrane region" description="Helical" evidence="6">
    <location>
        <begin position="249"/>
        <end position="270"/>
    </location>
</feature>
<evidence type="ECO:0000313" key="8">
    <source>
        <dbReference type="Proteomes" id="UP001272242"/>
    </source>
</evidence>
<evidence type="ECO:0000256" key="1">
    <source>
        <dbReference type="ARBA" id="ARBA00004651"/>
    </source>
</evidence>
<evidence type="ECO:0000256" key="6">
    <source>
        <dbReference type="SAM" id="Phobius"/>
    </source>
</evidence>
<evidence type="ECO:0000313" key="7">
    <source>
        <dbReference type="EMBL" id="MDY3562766.1"/>
    </source>
</evidence>
<comment type="subcellular location">
    <subcellularLocation>
        <location evidence="1">Cell membrane</location>
        <topology evidence="1">Multi-pass membrane protein</topology>
    </subcellularLocation>
</comment>
<keyword evidence="5 6" id="KW-0472">Membrane</keyword>
<keyword evidence="3 6" id="KW-0812">Transmembrane</keyword>
<feature type="transmembrane region" description="Helical" evidence="6">
    <location>
        <begin position="92"/>
        <end position="111"/>
    </location>
</feature>
<feature type="transmembrane region" description="Helical" evidence="6">
    <location>
        <begin position="217"/>
        <end position="237"/>
    </location>
</feature>
<feature type="transmembrane region" description="Helical" evidence="6">
    <location>
        <begin position="31"/>
        <end position="54"/>
    </location>
</feature>
<dbReference type="Pfam" id="PF03631">
    <property type="entry name" value="Virul_fac_BrkB"/>
    <property type="match status" value="1"/>
</dbReference>
<name>A0ABU5FA96_9BACT</name>
<evidence type="ECO:0000256" key="3">
    <source>
        <dbReference type="ARBA" id="ARBA00022692"/>
    </source>
</evidence>
<feature type="transmembrane region" description="Helical" evidence="6">
    <location>
        <begin position="141"/>
        <end position="167"/>
    </location>
</feature>
<dbReference type="NCBIfam" id="TIGR00765">
    <property type="entry name" value="yihY_not_rbn"/>
    <property type="match status" value="1"/>
</dbReference>
<evidence type="ECO:0000256" key="2">
    <source>
        <dbReference type="ARBA" id="ARBA00022475"/>
    </source>
</evidence>
<comment type="caution">
    <text evidence="7">The sequence shown here is derived from an EMBL/GenBank/DDBJ whole genome shotgun (WGS) entry which is preliminary data.</text>
</comment>
<dbReference type="InterPro" id="IPR017039">
    <property type="entry name" value="Virul_fac_BrkB"/>
</dbReference>
<dbReference type="Proteomes" id="UP001272242">
    <property type="component" value="Unassembled WGS sequence"/>
</dbReference>
<dbReference type="PANTHER" id="PTHR30213">
    <property type="entry name" value="INNER MEMBRANE PROTEIN YHJD"/>
    <property type="match status" value="1"/>
</dbReference>
<keyword evidence="8" id="KW-1185">Reference proteome</keyword>
<dbReference type="RefSeq" id="WP_320689045.1">
    <property type="nucleotide sequence ID" value="NZ_JAXBLV010000222.1"/>
</dbReference>
<organism evidence="7 8">
    <name type="scientific">Gemmata algarum</name>
    <dbReference type="NCBI Taxonomy" id="2975278"/>
    <lineage>
        <taxon>Bacteria</taxon>
        <taxon>Pseudomonadati</taxon>
        <taxon>Planctomycetota</taxon>
        <taxon>Planctomycetia</taxon>
        <taxon>Gemmatales</taxon>
        <taxon>Gemmataceae</taxon>
        <taxon>Gemmata</taxon>
    </lineage>
</organism>
<evidence type="ECO:0000256" key="5">
    <source>
        <dbReference type="ARBA" id="ARBA00023136"/>
    </source>
</evidence>
<proteinExistence type="predicted"/>
<feature type="transmembrane region" description="Helical" evidence="6">
    <location>
        <begin position="187"/>
        <end position="205"/>
    </location>
</feature>